<dbReference type="PANTHER" id="PTHR10963">
    <property type="entry name" value="GLYCOSYL HYDROLASE-RELATED"/>
    <property type="match status" value="1"/>
</dbReference>
<dbReference type="InterPro" id="IPR008979">
    <property type="entry name" value="Galactose-bd-like_sf"/>
</dbReference>
<dbReference type="PANTHER" id="PTHR10963:SF55">
    <property type="entry name" value="GLYCOSIDE HYDROLASE FAMILY 16 PROTEIN"/>
    <property type="match status" value="1"/>
</dbReference>
<organism evidence="3 4">
    <name type="scientific">Salinimonas iocasae</name>
    <dbReference type="NCBI Taxonomy" id="2572577"/>
    <lineage>
        <taxon>Bacteria</taxon>
        <taxon>Pseudomonadati</taxon>
        <taxon>Pseudomonadota</taxon>
        <taxon>Gammaproteobacteria</taxon>
        <taxon>Alteromonadales</taxon>
        <taxon>Alteromonadaceae</taxon>
        <taxon>Alteromonas/Salinimonas group</taxon>
        <taxon>Salinimonas</taxon>
    </lineage>
</organism>
<dbReference type="PROSITE" id="PS51762">
    <property type="entry name" value="GH16_2"/>
    <property type="match status" value="1"/>
</dbReference>
<dbReference type="CDD" id="cd08023">
    <property type="entry name" value="GH16_laminarinase_like"/>
    <property type="match status" value="1"/>
</dbReference>
<dbReference type="InterPro" id="IPR041443">
    <property type="entry name" value="Exop_C"/>
</dbReference>
<dbReference type="OrthoDB" id="9809583at2"/>
<dbReference type="SUPFAM" id="SSF49785">
    <property type="entry name" value="Galactose-binding domain-like"/>
    <property type="match status" value="2"/>
</dbReference>
<gene>
    <name evidence="3" type="ORF">FBQ74_08760</name>
</gene>
<keyword evidence="3" id="KW-0378">Hydrolase</keyword>
<dbReference type="GO" id="GO:0004553">
    <property type="term" value="F:hydrolase activity, hydrolyzing O-glycosyl compounds"/>
    <property type="evidence" value="ECO:0007669"/>
    <property type="project" value="InterPro"/>
</dbReference>
<reference evidence="3 4" key="1">
    <citation type="submission" date="2019-04" db="EMBL/GenBank/DDBJ databases">
        <title>Salinimonas iocasae sp. nov., a halophilic bacterium isolated from the outer tube casing of tubeworms in Okinawa Trough.</title>
        <authorList>
            <person name="Zhang H."/>
            <person name="Wang H."/>
            <person name="Li C."/>
        </authorList>
    </citation>
    <scope>NUCLEOTIDE SEQUENCE [LARGE SCALE GENOMIC DNA]</scope>
    <source>
        <strain evidence="3 4">KX18D6</strain>
    </source>
</reference>
<dbReference type="SUPFAM" id="SSF49899">
    <property type="entry name" value="Concanavalin A-like lectins/glucanases"/>
    <property type="match status" value="1"/>
</dbReference>
<keyword evidence="4" id="KW-1185">Reference proteome</keyword>
<name>A0A5B7YIK4_9ALTE</name>
<dbReference type="InterPro" id="IPR000757">
    <property type="entry name" value="Beta-glucanase-like"/>
</dbReference>
<evidence type="ECO:0000313" key="3">
    <source>
        <dbReference type="EMBL" id="QCZ95180.1"/>
    </source>
</evidence>
<dbReference type="EMBL" id="CP039852">
    <property type="protein sequence ID" value="QCZ95180.1"/>
    <property type="molecule type" value="Genomic_DNA"/>
</dbReference>
<protein>
    <submittedName>
        <fullName evidence="3">Glycoside hydrolase family 16 protein</fullName>
    </submittedName>
</protein>
<dbReference type="Proteomes" id="UP000304912">
    <property type="component" value="Chromosome"/>
</dbReference>
<evidence type="ECO:0000256" key="1">
    <source>
        <dbReference type="ARBA" id="ARBA00006865"/>
    </source>
</evidence>
<dbReference type="InterPro" id="IPR013320">
    <property type="entry name" value="ConA-like_dom_sf"/>
</dbReference>
<proteinExistence type="inferred from homology"/>
<dbReference type="KEGG" id="salk:FBQ74_08760"/>
<sequence>MEDAGPGNNWTLVWQDEFNDSSIDTTKWDFEQNCWGGGNNEQQCYTDREQNAFIEDGKLVIKAQREDFTGPDNPEGNTDSVTTLPYTSARLRTLNQGDWTYGRFEIRAKLPYGQGTWPAIWMLPSDYKYGTWAASGEIDIMEAVNLKTPSDDPAAQGAPENRVYGTLHFGRTWPGNVYVESDYHLPNNMNPADGFHNYAIEWEQGEIRWYVDGYHFATQTQDGWYTQYQDENGQWQTGVADAPFNERFHLLLNLAVGGAWAANTNEKGIDESIFPQTMEVDYVRVYECSINPATGQGCATIGDNPDRPAGIEPPPLPGENSLAGNGPVFMLFDDVLNDALAVQSYNPEGTVSSYTEAVEGRGDVFTMEQIGNVGNVFFNADAPLDLQHFEQLGKLKFDLRVLSQAEGAELLVKVDSGWPAVGDVAIEIADDQWQAISLDVSTLIEAGNRYAPGNTADLAQVLNPFVLEANGPMLVQVDNVRYEYDLAGKSEVVVYDENDQPPFAVGQYVASGSVQIEDVVSEDGSYGNVKQFSFNTNESVVYFQTTADNEGQTQKIDFSGFDTLSFDLKVVEDPRAQQNFFIKMDCGHPCSSGDFAIATPQTGIWTHYDIAISDLIANTGSTLNLTQVDTPLVIFPAWGNQQGVVMQVDNIMLSGEGSTSKPSPNVVTITDTLTIFDDVMAQGWSLWDCCANADLSIVSDNERGYVAQIDYFGPAPTVSGFRANIPHDATAIESGVLSFAMKMASAPDDASAELLIKVEGNDGSYAQLPIAMNLEGTVPQTGQWQQYSFSLAELAAQGLSLDKINLIMMFPEWNKATGAVIQIDELTLTL</sequence>
<dbReference type="Pfam" id="PF00722">
    <property type="entry name" value="Glyco_hydro_16"/>
    <property type="match status" value="1"/>
</dbReference>
<feature type="domain" description="GH16" evidence="2">
    <location>
        <begin position="12"/>
        <end position="291"/>
    </location>
</feature>
<dbReference type="Gene3D" id="2.60.120.200">
    <property type="match status" value="1"/>
</dbReference>
<accession>A0A5B7YIK4</accession>
<dbReference type="GO" id="GO:0005975">
    <property type="term" value="P:carbohydrate metabolic process"/>
    <property type="evidence" value="ECO:0007669"/>
    <property type="project" value="InterPro"/>
</dbReference>
<evidence type="ECO:0000313" key="4">
    <source>
        <dbReference type="Proteomes" id="UP000304912"/>
    </source>
</evidence>
<dbReference type="Gene3D" id="2.60.120.430">
    <property type="entry name" value="Galactose-binding lectin"/>
    <property type="match status" value="3"/>
</dbReference>
<dbReference type="AlphaFoldDB" id="A0A5B7YIK4"/>
<comment type="similarity">
    <text evidence="1">Belongs to the glycosyl hydrolase 16 family.</text>
</comment>
<dbReference type="Pfam" id="PF18559">
    <property type="entry name" value="Exop_C"/>
    <property type="match status" value="1"/>
</dbReference>
<dbReference type="InterPro" id="IPR050546">
    <property type="entry name" value="Glycosyl_Hydrlase_16"/>
</dbReference>
<evidence type="ECO:0000259" key="2">
    <source>
        <dbReference type="PROSITE" id="PS51762"/>
    </source>
</evidence>